<proteinExistence type="inferred from homology"/>
<dbReference type="EMBL" id="FONL01000011">
    <property type="protein sequence ID" value="SFE64197.1"/>
    <property type="molecule type" value="Genomic_DNA"/>
</dbReference>
<evidence type="ECO:0000256" key="2">
    <source>
        <dbReference type="ARBA" id="ARBA00004496"/>
    </source>
</evidence>
<dbReference type="GO" id="GO:0019171">
    <property type="term" value="F:(3R)-hydroxyacyl-[acyl-carrier-protein] dehydratase activity"/>
    <property type="evidence" value="ECO:0007669"/>
    <property type="project" value="UniProtKB-EC"/>
</dbReference>
<dbReference type="CDD" id="cd01288">
    <property type="entry name" value="FabZ"/>
    <property type="match status" value="1"/>
</dbReference>
<dbReference type="InterPro" id="IPR010084">
    <property type="entry name" value="FabZ"/>
</dbReference>
<sequence>MAITLDVTEIKKILPHRFPMLLVDRILDLEPMKWAVGIKNISVNEMQFLGHFPDNPIMPGVLLIEAMAQVGGVAMLYPPENRGKIAVFAKIDKVRFHKQVVPGDQVVTRAEVVKIHGNMGVIHCAGKVDGELACECDCFFAIQDK</sequence>
<reference evidence="11 12" key="1">
    <citation type="submission" date="2016-10" db="EMBL/GenBank/DDBJ databases">
        <authorList>
            <person name="de Groot N.N."/>
        </authorList>
    </citation>
    <scope>NUCLEOTIDE SEQUENCE [LARGE SCALE GENOMIC DNA]</scope>
    <source>
        <strain evidence="11 12">DSM 9236</strain>
    </source>
</reference>
<name>A0A1I2C7B3_9FIRM</name>
<keyword evidence="12" id="KW-1185">Reference proteome</keyword>
<dbReference type="PANTHER" id="PTHR30272">
    <property type="entry name" value="3-HYDROXYACYL-[ACYL-CARRIER-PROTEIN] DEHYDRATASE"/>
    <property type="match status" value="1"/>
</dbReference>
<dbReference type="GO" id="GO:0005737">
    <property type="term" value="C:cytoplasm"/>
    <property type="evidence" value="ECO:0007669"/>
    <property type="project" value="UniProtKB-SubCell"/>
</dbReference>
<protein>
    <recommendedName>
        <fullName evidence="10">3-hydroxyacyl-[acyl-carrier-protein] dehydratase FabZ</fullName>
        <ecNumber evidence="10">4.2.1.59</ecNumber>
    </recommendedName>
    <alternativeName>
        <fullName evidence="10">(3R)-hydroxymyristoyl-[acyl-carrier-protein] dehydratase</fullName>
        <shortName evidence="10">(3R)-hydroxymyristoyl-ACP dehydrase</shortName>
    </alternativeName>
    <alternativeName>
        <fullName evidence="10">Beta-hydroxyacyl-ACP dehydratase</fullName>
    </alternativeName>
</protein>
<evidence type="ECO:0000256" key="7">
    <source>
        <dbReference type="ARBA" id="ARBA00023098"/>
    </source>
</evidence>
<dbReference type="FunFam" id="3.10.129.10:FF:000001">
    <property type="entry name" value="3-hydroxyacyl-[acyl-carrier-protein] dehydratase FabZ"/>
    <property type="match status" value="1"/>
</dbReference>
<comment type="subcellular location">
    <subcellularLocation>
        <location evidence="2 10">Cytoplasm</location>
    </subcellularLocation>
</comment>
<evidence type="ECO:0000256" key="6">
    <source>
        <dbReference type="ARBA" id="ARBA00022556"/>
    </source>
</evidence>
<evidence type="ECO:0000313" key="11">
    <source>
        <dbReference type="EMBL" id="SFE64197.1"/>
    </source>
</evidence>
<comment type="similarity">
    <text evidence="3 10">Belongs to the thioester dehydratase family. FabZ subfamily.</text>
</comment>
<dbReference type="SUPFAM" id="SSF54637">
    <property type="entry name" value="Thioesterase/thiol ester dehydrase-isomerase"/>
    <property type="match status" value="1"/>
</dbReference>
<evidence type="ECO:0000256" key="8">
    <source>
        <dbReference type="ARBA" id="ARBA00023239"/>
    </source>
</evidence>
<dbReference type="Proteomes" id="UP000198896">
    <property type="component" value="Unassembled WGS sequence"/>
</dbReference>
<keyword evidence="5 10" id="KW-0444">Lipid biosynthesis</keyword>
<dbReference type="AlphaFoldDB" id="A0A1I2C7B3"/>
<evidence type="ECO:0000256" key="10">
    <source>
        <dbReference type="HAMAP-Rule" id="MF_00406"/>
    </source>
</evidence>
<dbReference type="GO" id="GO:0009245">
    <property type="term" value="P:lipid A biosynthetic process"/>
    <property type="evidence" value="ECO:0007669"/>
    <property type="project" value="UniProtKB-UniRule"/>
</dbReference>
<feature type="active site" evidence="10">
    <location>
        <position position="51"/>
    </location>
</feature>
<dbReference type="InterPro" id="IPR013114">
    <property type="entry name" value="FabA_FabZ"/>
</dbReference>
<comment type="catalytic activity">
    <reaction evidence="1 10">
        <text>a (3R)-hydroxyacyl-[ACP] = a (2E)-enoyl-[ACP] + H2O</text>
        <dbReference type="Rhea" id="RHEA:13097"/>
        <dbReference type="Rhea" id="RHEA-COMP:9925"/>
        <dbReference type="Rhea" id="RHEA-COMP:9945"/>
        <dbReference type="ChEBI" id="CHEBI:15377"/>
        <dbReference type="ChEBI" id="CHEBI:78784"/>
        <dbReference type="ChEBI" id="CHEBI:78827"/>
        <dbReference type="EC" id="4.2.1.59"/>
    </reaction>
</comment>
<dbReference type="RefSeq" id="WP_093913788.1">
    <property type="nucleotide sequence ID" value="NZ_FONL01000011.1"/>
</dbReference>
<dbReference type="Pfam" id="PF07977">
    <property type="entry name" value="FabA"/>
    <property type="match status" value="1"/>
</dbReference>
<dbReference type="NCBIfam" id="TIGR01750">
    <property type="entry name" value="fabZ"/>
    <property type="match status" value="1"/>
</dbReference>
<dbReference type="GO" id="GO:0016020">
    <property type="term" value="C:membrane"/>
    <property type="evidence" value="ECO:0007669"/>
    <property type="project" value="GOC"/>
</dbReference>
<evidence type="ECO:0000256" key="5">
    <source>
        <dbReference type="ARBA" id="ARBA00022516"/>
    </source>
</evidence>
<evidence type="ECO:0000256" key="9">
    <source>
        <dbReference type="ARBA" id="ARBA00025049"/>
    </source>
</evidence>
<dbReference type="PANTHER" id="PTHR30272:SF1">
    <property type="entry name" value="3-HYDROXYACYL-[ACYL-CARRIER-PROTEIN] DEHYDRATASE"/>
    <property type="match status" value="1"/>
</dbReference>
<evidence type="ECO:0000313" key="12">
    <source>
        <dbReference type="Proteomes" id="UP000198896"/>
    </source>
</evidence>
<keyword evidence="6 10" id="KW-0441">Lipid A biosynthesis</keyword>
<evidence type="ECO:0000256" key="3">
    <source>
        <dbReference type="ARBA" id="ARBA00009174"/>
    </source>
</evidence>
<organism evidence="11 12">
    <name type="scientific">Succiniclasticum ruminis DSM 9236</name>
    <dbReference type="NCBI Taxonomy" id="1123323"/>
    <lineage>
        <taxon>Bacteria</taxon>
        <taxon>Bacillati</taxon>
        <taxon>Bacillota</taxon>
        <taxon>Negativicutes</taxon>
        <taxon>Acidaminococcales</taxon>
        <taxon>Acidaminococcaceae</taxon>
        <taxon>Succiniclasticum</taxon>
    </lineage>
</organism>
<dbReference type="Gene3D" id="3.10.129.10">
    <property type="entry name" value="Hotdog Thioesterase"/>
    <property type="match status" value="1"/>
</dbReference>
<keyword evidence="4 10" id="KW-0963">Cytoplasm</keyword>
<dbReference type="GO" id="GO:0006633">
    <property type="term" value="P:fatty acid biosynthetic process"/>
    <property type="evidence" value="ECO:0007669"/>
    <property type="project" value="UniProtKB-UniRule"/>
</dbReference>
<keyword evidence="7 10" id="KW-0443">Lipid metabolism</keyword>
<gene>
    <name evidence="10" type="primary">fabZ</name>
    <name evidence="11" type="ORF">SAMN05216245_11151</name>
</gene>
<comment type="function">
    <text evidence="9 10">Involved in unsaturated fatty acids biosynthesis. Catalyzes the dehydration of short chain beta-hydroxyacyl-ACPs and long chain saturated and unsaturated beta-hydroxyacyl-ACPs.</text>
</comment>
<dbReference type="HAMAP" id="MF_00406">
    <property type="entry name" value="FabZ"/>
    <property type="match status" value="1"/>
</dbReference>
<dbReference type="InterPro" id="IPR029069">
    <property type="entry name" value="HotDog_dom_sf"/>
</dbReference>
<accession>A0A1I2C7B3</accession>
<dbReference type="STRING" id="1123323.SAMN05216245_11151"/>
<evidence type="ECO:0000256" key="4">
    <source>
        <dbReference type="ARBA" id="ARBA00022490"/>
    </source>
</evidence>
<keyword evidence="8 10" id="KW-0456">Lyase</keyword>
<dbReference type="OrthoDB" id="9772788at2"/>
<evidence type="ECO:0000256" key="1">
    <source>
        <dbReference type="ARBA" id="ARBA00001055"/>
    </source>
</evidence>
<dbReference type="NCBIfam" id="NF000582">
    <property type="entry name" value="PRK00006.1"/>
    <property type="match status" value="1"/>
</dbReference>
<dbReference type="EC" id="4.2.1.59" evidence="10"/>